<dbReference type="InterPro" id="IPR032675">
    <property type="entry name" value="LRR_dom_sf"/>
</dbReference>
<dbReference type="EMBL" id="UZAU01000246">
    <property type="status" value="NOT_ANNOTATED_CDS"/>
    <property type="molecule type" value="Genomic_DNA"/>
</dbReference>
<accession>A0A803QWT3</accession>
<organism evidence="2 3">
    <name type="scientific">Cannabis sativa</name>
    <name type="common">Hemp</name>
    <name type="synonym">Marijuana</name>
    <dbReference type="NCBI Taxonomy" id="3483"/>
    <lineage>
        <taxon>Eukaryota</taxon>
        <taxon>Viridiplantae</taxon>
        <taxon>Streptophyta</taxon>
        <taxon>Embryophyta</taxon>
        <taxon>Tracheophyta</taxon>
        <taxon>Spermatophyta</taxon>
        <taxon>Magnoliopsida</taxon>
        <taxon>eudicotyledons</taxon>
        <taxon>Gunneridae</taxon>
        <taxon>Pentapetalae</taxon>
        <taxon>rosids</taxon>
        <taxon>fabids</taxon>
        <taxon>Rosales</taxon>
        <taxon>Cannabaceae</taxon>
        <taxon>Cannabis</taxon>
    </lineage>
</organism>
<protein>
    <submittedName>
        <fullName evidence="2">Uncharacterized protein</fullName>
    </submittedName>
</protein>
<dbReference type="AlphaFoldDB" id="A0A803QWT3"/>
<keyword evidence="3" id="KW-1185">Reference proteome</keyword>
<evidence type="ECO:0000256" key="1">
    <source>
        <dbReference type="SAM" id="SignalP"/>
    </source>
</evidence>
<dbReference type="Gene3D" id="3.80.10.10">
    <property type="entry name" value="Ribonuclease Inhibitor"/>
    <property type="match status" value="1"/>
</dbReference>
<reference evidence="2" key="2">
    <citation type="submission" date="2021-03" db="UniProtKB">
        <authorList>
            <consortium name="EnsemblPlants"/>
        </authorList>
    </citation>
    <scope>IDENTIFICATION</scope>
</reference>
<dbReference type="Proteomes" id="UP000596661">
    <property type="component" value="Chromosome 3"/>
</dbReference>
<name>A0A803QWT3_CANSA</name>
<dbReference type="SUPFAM" id="SSF52058">
    <property type="entry name" value="L domain-like"/>
    <property type="match status" value="1"/>
</dbReference>
<feature type="chain" id="PRO_5031074155" evidence="1">
    <location>
        <begin position="28"/>
        <end position="154"/>
    </location>
</feature>
<dbReference type="OMA" id="KFICCCC"/>
<dbReference type="PANTHER" id="PTHR47186:SF3">
    <property type="entry name" value="OS09G0267800 PROTEIN"/>
    <property type="match status" value="1"/>
</dbReference>
<dbReference type="Gramene" id="novel_model_2368_5bd9a17a">
    <property type="protein sequence ID" value="cds.novel_model_2368_5bd9a17a"/>
    <property type="gene ID" value="novel_gene_1268_5bd9a17a"/>
</dbReference>
<sequence>MGDPRCLSNLVSLKFICCCCSLLPSLGQLPCLKYLHISFCGVEKIDSEFYGSSSSVAIPTKPLFFTSLETLIIENLEKLEEWSFTEGGAFPRLKKLKIETCRYLRCLPKELPTSLSDLHITYCPLITPRVERETGEDWPIIAHISNIIVNGKNI</sequence>
<dbReference type="PANTHER" id="PTHR47186">
    <property type="entry name" value="LEUCINE-RICH REPEAT-CONTAINING PROTEIN 57"/>
    <property type="match status" value="1"/>
</dbReference>
<dbReference type="EnsemblPlants" id="novel_model_2368_5bd9a17a">
    <property type="protein sequence ID" value="cds.novel_model_2368_5bd9a17a"/>
    <property type="gene ID" value="novel_gene_1268_5bd9a17a"/>
</dbReference>
<proteinExistence type="predicted"/>
<reference evidence="2" key="1">
    <citation type="submission" date="2018-11" db="EMBL/GenBank/DDBJ databases">
        <authorList>
            <person name="Grassa J C."/>
        </authorList>
    </citation>
    <scope>NUCLEOTIDE SEQUENCE [LARGE SCALE GENOMIC DNA]</scope>
</reference>
<feature type="signal peptide" evidence="1">
    <location>
        <begin position="1"/>
        <end position="27"/>
    </location>
</feature>
<keyword evidence="1" id="KW-0732">Signal</keyword>
<evidence type="ECO:0000313" key="2">
    <source>
        <dbReference type="EnsemblPlants" id="cds.novel_model_2368_5bd9a17a"/>
    </source>
</evidence>
<evidence type="ECO:0000313" key="3">
    <source>
        <dbReference type="Proteomes" id="UP000596661"/>
    </source>
</evidence>